<dbReference type="AlphaFoldDB" id="A0A1G6XXE3"/>
<accession>A0A1G6XXE3</accession>
<evidence type="ECO:0000256" key="6">
    <source>
        <dbReference type="ARBA" id="ARBA00022777"/>
    </source>
</evidence>
<dbReference type="NCBIfam" id="TIGR00830">
    <property type="entry name" value="PTBA"/>
    <property type="match status" value="1"/>
</dbReference>
<organism evidence="8 9">
    <name type="scientific">Bhargavaea beijingensis</name>
    <dbReference type="NCBI Taxonomy" id="426756"/>
    <lineage>
        <taxon>Bacteria</taxon>
        <taxon>Bacillati</taxon>
        <taxon>Bacillota</taxon>
        <taxon>Bacilli</taxon>
        <taxon>Bacillales</taxon>
        <taxon>Caryophanaceae</taxon>
        <taxon>Bhargavaea</taxon>
    </lineage>
</organism>
<dbReference type="OrthoDB" id="9764327at2"/>
<dbReference type="InterPro" id="IPR001127">
    <property type="entry name" value="PTS_EIIA_1_perm"/>
</dbReference>
<name>A0A1G6XXE3_9BACL</name>
<dbReference type="InterPro" id="IPR011055">
    <property type="entry name" value="Dup_hybrid_motif"/>
</dbReference>
<comment type="subcellular location">
    <subcellularLocation>
        <location evidence="1">Cytoplasm</location>
    </subcellularLocation>
</comment>
<evidence type="ECO:0000256" key="2">
    <source>
        <dbReference type="ARBA" id="ARBA00022448"/>
    </source>
</evidence>
<dbReference type="PANTHER" id="PTHR45008">
    <property type="entry name" value="PTS SYSTEM GLUCOSE-SPECIFIC EIIA COMPONENT"/>
    <property type="match status" value="1"/>
</dbReference>
<dbReference type="PROSITE" id="PS51093">
    <property type="entry name" value="PTS_EIIA_TYPE_1"/>
    <property type="match status" value="1"/>
</dbReference>
<keyword evidence="3" id="KW-0762">Sugar transport</keyword>
<dbReference type="RefSeq" id="WP_092093380.1">
    <property type="nucleotide sequence ID" value="NZ_FNAR01000001.1"/>
</dbReference>
<protein>
    <submittedName>
        <fullName evidence="8">PTS system, glucose-specific IIA component</fullName>
    </submittedName>
</protein>
<evidence type="ECO:0000313" key="9">
    <source>
        <dbReference type="Proteomes" id="UP000198823"/>
    </source>
</evidence>
<evidence type="ECO:0000256" key="4">
    <source>
        <dbReference type="ARBA" id="ARBA00022679"/>
    </source>
</evidence>
<dbReference type="FunFam" id="2.70.70.10:FF:000001">
    <property type="entry name" value="PTS system glucose-specific IIA component"/>
    <property type="match status" value="1"/>
</dbReference>
<feature type="domain" description="PTS EIIA type-1" evidence="7">
    <location>
        <begin position="31"/>
        <end position="135"/>
    </location>
</feature>
<dbReference type="Pfam" id="PF00358">
    <property type="entry name" value="PTS_EIIA_1"/>
    <property type="match status" value="1"/>
</dbReference>
<dbReference type="GO" id="GO:0016301">
    <property type="term" value="F:kinase activity"/>
    <property type="evidence" value="ECO:0007669"/>
    <property type="project" value="UniProtKB-KW"/>
</dbReference>
<evidence type="ECO:0000256" key="1">
    <source>
        <dbReference type="ARBA" id="ARBA00004496"/>
    </source>
</evidence>
<keyword evidence="6" id="KW-0418">Kinase</keyword>
<evidence type="ECO:0000259" key="7">
    <source>
        <dbReference type="PROSITE" id="PS51093"/>
    </source>
</evidence>
<dbReference type="InterPro" id="IPR050890">
    <property type="entry name" value="PTS_EIIA_component"/>
</dbReference>
<dbReference type="SUPFAM" id="SSF51261">
    <property type="entry name" value="Duplicated hybrid motif"/>
    <property type="match status" value="1"/>
</dbReference>
<reference evidence="8 9" key="1">
    <citation type="submission" date="2016-10" db="EMBL/GenBank/DDBJ databases">
        <authorList>
            <person name="de Groot N.N."/>
        </authorList>
    </citation>
    <scope>NUCLEOTIDE SEQUENCE [LARGE SCALE GENOMIC DNA]</scope>
    <source>
        <strain evidence="8 9">CGMCC 1.6762</strain>
    </source>
</reference>
<dbReference type="GO" id="GO:0009401">
    <property type="term" value="P:phosphoenolpyruvate-dependent sugar phosphotransferase system"/>
    <property type="evidence" value="ECO:0007669"/>
    <property type="project" value="UniProtKB-KW"/>
</dbReference>
<proteinExistence type="predicted"/>
<keyword evidence="2" id="KW-0813">Transport</keyword>
<dbReference type="Proteomes" id="UP000198823">
    <property type="component" value="Unassembled WGS sequence"/>
</dbReference>
<gene>
    <name evidence="8" type="ORF">SAMN04488126_101225</name>
</gene>
<dbReference type="STRING" id="426756.SAMN04488126_101225"/>
<dbReference type="GO" id="GO:0005737">
    <property type="term" value="C:cytoplasm"/>
    <property type="evidence" value="ECO:0007669"/>
    <property type="project" value="UniProtKB-SubCell"/>
</dbReference>
<dbReference type="EMBL" id="FNAR01000001">
    <property type="protein sequence ID" value="SDD82904.1"/>
    <property type="molecule type" value="Genomic_DNA"/>
</dbReference>
<dbReference type="PANTHER" id="PTHR45008:SF1">
    <property type="entry name" value="PTS SYSTEM GLUCOSE-SPECIFIC EIIA COMPONENT"/>
    <property type="match status" value="1"/>
</dbReference>
<evidence type="ECO:0000256" key="3">
    <source>
        <dbReference type="ARBA" id="ARBA00022597"/>
    </source>
</evidence>
<evidence type="ECO:0000256" key="5">
    <source>
        <dbReference type="ARBA" id="ARBA00022683"/>
    </source>
</evidence>
<dbReference type="Gene3D" id="2.70.70.10">
    <property type="entry name" value="Glucose Permease (Domain IIA)"/>
    <property type="match status" value="1"/>
</dbReference>
<sequence length="162" mass="17090">MLSNLFKKKSKEEKVMAPVSGQLMPIDQVPDPVFSSKMMGEGIAVMPESGRVVAPVDGTVVMVANTGHAIGIRSGQGTEYLIHIGLDTVALEGEGFNVLVRQEDKVTAGQPLIEADWTYLGENAKSTVTPIVVTNGEGKTVQPEAEGTCTAGETVIMTVTTD</sequence>
<keyword evidence="5" id="KW-0598">Phosphotransferase system</keyword>
<keyword evidence="4" id="KW-0808">Transferase</keyword>
<evidence type="ECO:0000313" key="8">
    <source>
        <dbReference type="EMBL" id="SDD82904.1"/>
    </source>
</evidence>